<reference evidence="5" key="1">
    <citation type="submission" date="2019-02" db="EMBL/GenBank/DDBJ databases">
        <authorList>
            <person name="Li S.-H."/>
        </authorList>
    </citation>
    <scope>NUCLEOTIDE SEQUENCE</scope>
    <source>
        <strain evidence="5">IMCC14734</strain>
    </source>
</reference>
<evidence type="ECO:0000256" key="4">
    <source>
        <dbReference type="ARBA" id="ARBA00022837"/>
    </source>
</evidence>
<dbReference type="PANTHER" id="PTHR10199">
    <property type="entry name" value="THROMBOSPONDIN"/>
    <property type="match status" value="1"/>
</dbReference>
<dbReference type="RefSeq" id="WP_279244857.1">
    <property type="nucleotide sequence ID" value="NZ_SHNN01000001.1"/>
</dbReference>
<keyword evidence="2" id="KW-0964">Secreted</keyword>
<organism evidence="5 6">
    <name type="scientific">Candidatus Litorirhabdus singularis</name>
    <dbReference type="NCBI Taxonomy" id="2518993"/>
    <lineage>
        <taxon>Bacteria</taxon>
        <taxon>Pseudomonadati</taxon>
        <taxon>Pseudomonadota</taxon>
        <taxon>Gammaproteobacteria</taxon>
        <taxon>Cellvibrionales</taxon>
        <taxon>Halieaceae</taxon>
        <taxon>Candidatus Litorirhabdus</taxon>
    </lineage>
</organism>
<dbReference type="EMBL" id="SHNN01000001">
    <property type="protein sequence ID" value="MCX2980876.1"/>
    <property type="molecule type" value="Genomic_DNA"/>
</dbReference>
<dbReference type="InterPro" id="IPR059100">
    <property type="entry name" value="TSP3_bac"/>
</dbReference>
<protein>
    <recommendedName>
        <fullName evidence="7">Dockerin domain-containing protein</fullName>
    </recommendedName>
</protein>
<proteinExistence type="predicted"/>
<keyword evidence="3" id="KW-0732">Signal</keyword>
<dbReference type="PANTHER" id="PTHR10199:SF100">
    <property type="entry name" value="THROMBOSPONDIN, ISOFORM A"/>
    <property type="match status" value="1"/>
</dbReference>
<dbReference type="PROSITE" id="PS00018">
    <property type="entry name" value="EF_HAND_1"/>
    <property type="match status" value="1"/>
</dbReference>
<keyword evidence="6" id="KW-1185">Reference proteome</keyword>
<dbReference type="SUPFAM" id="SSF103647">
    <property type="entry name" value="TSP type-3 repeat"/>
    <property type="match status" value="1"/>
</dbReference>
<evidence type="ECO:0000256" key="3">
    <source>
        <dbReference type="ARBA" id="ARBA00022729"/>
    </source>
</evidence>
<evidence type="ECO:0000256" key="1">
    <source>
        <dbReference type="ARBA" id="ARBA00004613"/>
    </source>
</evidence>
<gene>
    <name evidence="5" type="ORF">EYC98_08355</name>
</gene>
<comment type="caution">
    <text evidence="5">The sequence shown here is derived from an EMBL/GenBank/DDBJ whole genome shotgun (WGS) entry which is preliminary data.</text>
</comment>
<dbReference type="InterPro" id="IPR028974">
    <property type="entry name" value="TSP_type-3_rpt"/>
</dbReference>
<comment type="subcellular location">
    <subcellularLocation>
        <location evidence="1">Secreted</location>
    </subcellularLocation>
</comment>
<keyword evidence="4" id="KW-0106">Calcium</keyword>
<evidence type="ECO:0000313" key="5">
    <source>
        <dbReference type="EMBL" id="MCX2980876.1"/>
    </source>
</evidence>
<dbReference type="Proteomes" id="UP001143362">
    <property type="component" value="Unassembled WGS sequence"/>
</dbReference>
<accession>A0ABT3TEZ1</accession>
<evidence type="ECO:0000256" key="2">
    <source>
        <dbReference type="ARBA" id="ARBA00022525"/>
    </source>
</evidence>
<dbReference type="Pfam" id="PF18884">
    <property type="entry name" value="TSP3_bac"/>
    <property type="match status" value="2"/>
</dbReference>
<dbReference type="InterPro" id="IPR018247">
    <property type="entry name" value="EF_Hand_1_Ca_BS"/>
</dbReference>
<evidence type="ECO:0000313" key="6">
    <source>
        <dbReference type="Proteomes" id="UP001143362"/>
    </source>
</evidence>
<evidence type="ECO:0008006" key="7">
    <source>
        <dbReference type="Google" id="ProtNLM"/>
    </source>
</evidence>
<sequence length="312" mass="32961">MASMTVSAAPLNFQSFFTAQDTVTLSGLNSSRALLVEDSAIAFVALENDPSLGDEKIILPAANMELRFDYVFKEAPGGDDIFLVVLFETAEGPVNGLLESFEASASSMGTQRFALGNYTGRELGLTFLLREQAGVNETLGSSVTISGLRVESNTLDTDQDGVVDIEDNCVEISNNNQLNTDLDGLGNLCDDDDDNDGLTDVEEAHYGTNPLLVDTDNDGYTDGVEVGAGTNPLRDTSYPGAATGDLDDDGKVTIADVLVGLRVLSGAVSLTQEHLDRGDVAPLQNGSPVPDGRFDLGDVLVIQKKVLGLEGF</sequence>
<name>A0ABT3TEZ1_9GAMM</name>
<dbReference type="Gene3D" id="4.10.1080.10">
    <property type="entry name" value="TSP type-3 repeat"/>
    <property type="match status" value="1"/>
</dbReference>